<gene>
    <name evidence="1" type="ORF">H6P81_016883</name>
</gene>
<reference evidence="1 2" key="1">
    <citation type="submission" date="2021-07" db="EMBL/GenBank/DDBJ databases">
        <title>The Aristolochia fimbriata genome: insights into angiosperm evolution, floral development and chemical biosynthesis.</title>
        <authorList>
            <person name="Jiao Y."/>
        </authorList>
    </citation>
    <scope>NUCLEOTIDE SEQUENCE [LARGE SCALE GENOMIC DNA]</scope>
    <source>
        <strain evidence="1">IBCAS-2021</strain>
        <tissue evidence="1">Leaf</tissue>
    </source>
</reference>
<keyword evidence="2" id="KW-1185">Reference proteome</keyword>
<sequence length="109" mass="12266">MHDVSSAVHLWKELPGLLSKLATLQRGVQTNPLFSETEIRHPGRWIESCLPGMGIFRMSFSFISGSLFGMYVAQNYSLPNVKTLANAGFKMVKFVEQTYRKPAKKDDEG</sequence>
<dbReference type="PANTHER" id="PTHR33528">
    <property type="entry name" value="OS07G0239500 PROTEIN"/>
    <property type="match status" value="1"/>
</dbReference>
<comment type="caution">
    <text evidence="1">The sequence shown here is derived from an EMBL/GenBank/DDBJ whole genome shotgun (WGS) entry which is preliminary data.</text>
</comment>
<dbReference type="AlphaFoldDB" id="A0AAV7DXM0"/>
<evidence type="ECO:0000313" key="2">
    <source>
        <dbReference type="Proteomes" id="UP000825729"/>
    </source>
</evidence>
<proteinExistence type="predicted"/>
<name>A0AAV7DXM0_ARIFI</name>
<dbReference type="PANTHER" id="PTHR33528:SF14">
    <property type="entry name" value="SOLUTE CARRIER FAMILY 35 MEMBER A4"/>
    <property type="match status" value="1"/>
</dbReference>
<accession>A0AAV7DXM0</accession>
<dbReference type="Pfam" id="PF15054">
    <property type="entry name" value="DUF4535"/>
    <property type="match status" value="1"/>
</dbReference>
<evidence type="ECO:0000313" key="1">
    <source>
        <dbReference type="EMBL" id="KAG9441029.1"/>
    </source>
</evidence>
<dbReference type="InterPro" id="IPR027854">
    <property type="entry name" value="STMP1"/>
</dbReference>
<organism evidence="1 2">
    <name type="scientific">Aristolochia fimbriata</name>
    <name type="common">White veined hardy Dutchman's pipe vine</name>
    <dbReference type="NCBI Taxonomy" id="158543"/>
    <lineage>
        <taxon>Eukaryota</taxon>
        <taxon>Viridiplantae</taxon>
        <taxon>Streptophyta</taxon>
        <taxon>Embryophyta</taxon>
        <taxon>Tracheophyta</taxon>
        <taxon>Spermatophyta</taxon>
        <taxon>Magnoliopsida</taxon>
        <taxon>Magnoliidae</taxon>
        <taxon>Piperales</taxon>
        <taxon>Aristolochiaceae</taxon>
        <taxon>Aristolochia</taxon>
    </lineage>
</organism>
<protein>
    <submittedName>
        <fullName evidence="1">Uncharacterized protein</fullName>
    </submittedName>
</protein>
<dbReference type="EMBL" id="JAINDJ010000007">
    <property type="protein sequence ID" value="KAG9441029.1"/>
    <property type="molecule type" value="Genomic_DNA"/>
</dbReference>
<dbReference type="Proteomes" id="UP000825729">
    <property type="component" value="Unassembled WGS sequence"/>
</dbReference>